<keyword evidence="5" id="KW-0520">NAD</keyword>
<evidence type="ECO:0000256" key="2">
    <source>
        <dbReference type="ARBA" id="ARBA00022737"/>
    </source>
</evidence>
<dbReference type="InterPro" id="IPR027417">
    <property type="entry name" value="P-loop_NTPase"/>
</dbReference>
<dbReference type="GO" id="GO:0043531">
    <property type="term" value="F:ADP binding"/>
    <property type="evidence" value="ECO:0007669"/>
    <property type="project" value="InterPro"/>
</dbReference>
<evidence type="ECO:0000313" key="8">
    <source>
        <dbReference type="Proteomes" id="UP000886595"/>
    </source>
</evidence>
<evidence type="ECO:0000256" key="1">
    <source>
        <dbReference type="ARBA" id="ARBA00022614"/>
    </source>
</evidence>
<keyword evidence="8" id="KW-1185">Reference proteome</keyword>
<dbReference type="Pfam" id="PF07725">
    <property type="entry name" value="LRR_3"/>
    <property type="match status" value="1"/>
</dbReference>
<dbReference type="Gene3D" id="3.40.50.10140">
    <property type="entry name" value="Toll/interleukin-1 receptor homology (TIR) domain"/>
    <property type="match status" value="1"/>
</dbReference>
<dbReference type="SUPFAM" id="SSF52540">
    <property type="entry name" value="P-loop containing nucleoside triphosphate hydrolases"/>
    <property type="match status" value="1"/>
</dbReference>
<gene>
    <name evidence="7" type="ORF">Bca52824_031194</name>
</gene>
<accession>A0A8X7S7M7</accession>
<dbReference type="Pfam" id="PF23282">
    <property type="entry name" value="WHD_ROQ1"/>
    <property type="match status" value="1"/>
</dbReference>
<dbReference type="GO" id="GO:0007165">
    <property type="term" value="P:signal transduction"/>
    <property type="evidence" value="ECO:0007669"/>
    <property type="project" value="InterPro"/>
</dbReference>
<evidence type="ECO:0000256" key="4">
    <source>
        <dbReference type="ARBA" id="ARBA00022821"/>
    </source>
</evidence>
<dbReference type="InterPro" id="IPR000157">
    <property type="entry name" value="TIR_dom"/>
</dbReference>
<dbReference type="GO" id="GO:0016787">
    <property type="term" value="F:hydrolase activity"/>
    <property type="evidence" value="ECO:0007669"/>
    <property type="project" value="UniProtKB-KW"/>
</dbReference>
<dbReference type="PRINTS" id="PR00364">
    <property type="entry name" value="DISEASERSIST"/>
</dbReference>
<proteinExistence type="predicted"/>
<dbReference type="InterPro" id="IPR003593">
    <property type="entry name" value="AAA+_ATPase"/>
</dbReference>
<dbReference type="InterPro" id="IPR042197">
    <property type="entry name" value="Apaf_helical"/>
</dbReference>
<keyword evidence="1" id="KW-0433">Leucine-rich repeat</keyword>
<keyword evidence="4" id="KW-0611">Plant defense</keyword>
<keyword evidence="2" id="KW-0677">Repeat</keyword>
<evidence type="ECO:0000259" key="6">
    <source>
        <dbReference type="PROSITE" id="PS50104"/>
    </source>
</evidence>
<dbReference type="InterPro" id="IPR011713">
    <property type="entry name" value="Leu-rich_rpt_3"/>
</dbReference>
<dbReference type="InterPro" id="IPR044974">
    <property type="entry name" value="Disease_R_plants"/>
</dbReference>
<reference evidence="7 8" key="1">
    <citation type="submission" date="2020-02" db="EMBL/GenBank/DDBJ databases">
        <authorList>
            <person name="Ma Q."/>
            <person name="Huang Y."/>
            <person name="Song X."/>
            <person name="Pei D."/>
        </authorList>
    </citation>
    <scope>NUCLEOTIDE SEQUENCE [LARGE SCALE GENOMIC DNA]</scope>
    <source>
        <strain evidence="7">Sxm20200214</strain>
        <tissue evidence="7">Leaf</tissue>
    </source>
</reference>
<comment type="caution">
    <text evidence="7">The sequence shown here is derived from an EMBL/GenBank/DDBJ whole genome shotgun (WGS) entry which is preliminary data.</text>
</comment>
<dbReference type="Gene3D" id="3.40.50.300">
    <property type="entry name" value="P-loop containing nucleotide triphosphate hydrolases"/>
    <property type="match status" value="1"/>
</dbReference>
<dbReference type="SMART" id="SM00255">
    <property type="entry name" value="TIR"/>
    <property type="match status" value="1"/>
</dbReference>
<dbReference type="GO" id="GO:0006952">
    <property type="term" value="P:defense response"/>
    <property type="evidence" value="ECO:0007669"/>
    <property type="project" value="UniProtKB-KW"/>
</dbReference>
<dbReference type="SUPFAM" id="SSF52200">
    <property type="entry name" value="Toll/Interleukin receptor TIR domain"/>
    <property type="match status" value="1"/>
</dbReference>
<dbReference type="FunFam" id="3.40.50.10140:FF:000007">
    <property type="entry name" value="Disease resistance protein (TIR-NBS-LRR class)"/>
    <property type="match status" value="1"/>
</dbReference>
<evidence type="ECO:0000256" key="5">
    <source>
        <dbReference type="ARBA" id="ARBA00023027"/>
    </source>
</evidence>
<dbReference type="InterPro" id="IPR035897">
    <property type="entry name" value="Toll_tir_struct_dom_sf"/>
</dbReference>
<evidence type="ECO:0000256" key="3">
    <source>
        <dbReference type="ARBA" id="ARBA00022801"/>
    </source>
</evidence>
<dbReference type="FunFam" id="3.40.50.300:FF:001002">
    <property type="entry name" value="Disease resistance protein (TIR-NBS-LRR class)"/>
    <property type="match status" value="1"/>
</dbReference>
<dbReference type="Pfam" id="PF01582">
    <property type="entry name" value="TIR"/>
    <property type="match status" value="1"/>
</dbReference>
<dbReference type="Gene3D" id="1.10.8.430">
    <property type="entry name" value="Helical domain of apoptotic protease-activating factors"/>
    <property type="match status" value="1"/>
</dbReference>
<dbReference type="SMART" id="SM00382">
    <property type="entry name" value="AAA"/>
    <property type="match status" value="1"/>
</dbReference>
<dbReference type="AlphaFoldDB" id="A0A8X7S7M7"/>
<sequence>MAFSSGNWRYSVFPSFHGPDVRVTFMSHLKKQFHHNGIIAFNDEGIERSKLIGSELIRAIRESRISIVVLSVNYGSSSWCLNELVEILKCQESAGQIVMTVFYKVDPCDVRKQMGEFGKTFKKTCEGKTETQVHKWIQALTHVANIAGEHSVNWNNEAKMIEKIALNVSDNLNATPSRDFDGMVGLEVHLGKIQSLLVLENDEPMTLGISGPAGIGKTTIARALYNQLSPDFPLRYFMENVGGSYRNIGCGDHGSKLRLQEQLLLHILNQANMNIYHLDVLSERLCNQKVLIILDDVDSLDQLDALAKDIYHFGSGSRIIVTTKDQELLQRFGTNNTYHVGFPSNGEALEIFFRYAFRRSSSQYGFEKLAIRVTELCSNLPLGLRVVGSSLQSKSRDEWEVIVHRLENSLDGDLERVLRVGYETLHEKDQALFLHIAVFFNYKDQDYVKSMIGDCCLDVKHGLRNLVNRSLIDIYTNGDIVMHNLLQQMARQVIHRQEPWKRNILIDTHEICDVLEYDTGTRTVSGISFDTSETGEVFISKGAFKRMRNLQFLSVHKRKHGEKDIVRIPQDLEFPPRLKLLHWDVYPRKSLPMIFHLKNLVELHMRDSQLEKLWEGSQLLTNLKKMDLSMSCHLKELPDLSNATNLERLNLNDCESLVEIPSSFSNLHKLKALSMFACTKLEVIPAHMKLASLESVDMTACQRLRNFPDISRNVSQFSISVEELDQVPESIRHWSRLHVLTITTRGKLKSLTHLPQSVRHLHVSCIGEQRIQYFKKNLHQVEVYLNRCRSSVLRGDCELKEGLTCPYDTPYTQLNYTNCFKLDREVQKAILTQYFAQGWACLPGSEVPVEFDHRAKGNCVTIHPISNVSLIISRSVS</sequence>
<evidence type="ECO:0000313" key="7">
    <source>
        <dbReference type="EMBL" id="KAG2302543.1"/>
    </source>
</evidence>
<dbReference type="EMBL" id="JAAMPC010000007">
    <property type="protein sequence ID" value="KAG2302543.1"/>
    <property type="molecule type" value="Genomic_DNA"/>
</dbReference>
<dbReference type="InterPro" id="IPR002182">
    <property type="entry name" value="NB-ARC"/>
</dbReference>
<dbReference type="PANTHER" id="PTHR11017:SF525">
    <property type="entry name" value="TIR DOMAIN-CONTAINING PROTEIN"/>
    <property type="match status" value="1"/>
</dbReference>
<protein>
    <recommendedName>
        <fullName evidence="6">TIR domain-containing protein</fullName>
    </recommendedName>
</protein>
<dbReference type="OrthoDB" id="1073546at2759"/>
<dbReference type="PROSITE" id="PS50104">
    <property type="entry name" value="TIR"/>
    <property type="match status" value="1"/>
</dbReference>
<dbReference type="Pfam" id="PF00931">
    <property type="entry name" value="NB-ARC"/>
    <property type="match status" value="1"/>
</dbReference>
<dbReference type="InterPro" id="IPR032675">
    <property type="entry name" value="LRR_dom_sf"/>
</dbReference>
<name>A0A8X7S7M7_BRACI</name>
<organism evidence="7 8">
    <name type="scientific">Brassica carinata</name>
    <name type="common">Ethiopian mustard</name>
    <name type="synonym">Abyssinian cabbage</name>
    <dbReference type="NCBI Taxonomy" id="52824"/>
    <lineage>
        <taxon>Eukaryota</taxon>
        <taxon>Viridiplantae</taxon>
        <taxon>Streptophyta</taxon>
        <taxon>Embryophyta</taxon>
        <taxon>Tracheophyta</taxon>
        <taxon>Spermatophyta</taxon>
        <taxon>Magnoliopsida</taxon>
        <taxon>eudicotyledons</taxon>
        <taxon>Gunneridae</taxon>
        <taxon>Pentapetalae</taxon>
        <taxon>rosids</taxon>
        <taxon>malvids</taxon>
        <taxon>Brassicales</taxon>
        <taxon>Brassicaceae</taxon>
        <taxon>Brassiceae</taxon>
        <taxon>Brassica</taxon>
    </lineage>
</organism>
<dbReference type="Proteomes" id="UP000886595">
    <property type="component" value="Unassembled WGS sequence"/>
</dbReference>
<dbReference type="SUPFAM" id="SSF52058">
    <property type="entry name" value="L domain-like"/>
    <property type="match status" value="1"/>
</dbReference>
<dbReference type="SUPFAM" id="SSF46785">
    <property type="entry name" value="Winged helix' DNA-binding domain"/>
    <property type="match status" value="1"/>
</dbReference>
<dbReference type="Gene3D" id="3.80.10.10">
    <property type="entry name" value="Ribonuclease Inhibitor"/>
    <property type="match status" value="1"/>
</dbReference>
<keyword evidence="3" id="KW-0378">Hydrolase</keyword>
<dbReference type="PANTHER" id="PTHR11017">
    <property type="entry name" value="LEUCINE-RICH REPEAT-CONTAINING PROTEIN"/>
    <property type="match status" value="1"/>
</dbReference>
<dbReference type="FunFam" id="3.80.10.10:FF:000386">
    <property type="entry name" value="Disease resistance protein RPS4"/>
    <property type="match status" value="1"/>
</dbReference>
<feature type="domain" description="TIR" evidence="6">
    <location>
        <begin position="8"/>
        <end position="172"/>
    </location>
</feature>
<dbReference type="InterPro" id="IPR036390">
    <property type="entry name" value="WH_DNA-bd_sf"/>
</dbReference>
<dbReference type="InterPro" id="IPR058192">
    <property type="entry name" value="WHD_ROQ1-like"/>
</dbReference>